<evidence type="ECO:0000313" key="2">
    <source>
        <dbReference type="EMBL" id="QHU11603.1"/>
    </source>
</evidence>
<accession>A0A6C0K205</accession>
<proteinExistence type="predicted"/>
<name>A0A6C0K205_9ZZZZ</name>
<dbReference type="EMBL" id="MN740786">
    <property type="protein sequence ID" value="QHU11603.1"/>
    <property type="molecule type" value="Genomic_DNA"/>
</dbReference>
<reference evidence="2" key="1">
    <citation type="journal article" date="2020" name="Nature">
        <title>Giant virus diversity and host interactions through global metagenomics.</title>
        <authorList>
            <person name="Schulz F."/>
            <person name="Roux S."/>
            <person name="Paez-Espino D."/>
            <person name="Jungbluth S."/>
            <person name="Walsh D.A."/>
            <person name="Denef V.J."/>
            <person name="McMahon K.D."/>
            <person name="Konstantinidis K.T."/>
            <person name="Eloe-Fadrosh E.A."/>
            <person name="Kyrpides N.C."/>
            <person name="Woyke T."/>
        </authorList>
    </citation>
    <scope>NUCLEOTIDE SEQUENCE</scope>
    <source>
        <strain evidence="2">GVMAG-S-1101169-75</strain>
    </source>
</reference>
<protein>
    <recommendedName>
        <fullName evidence="1">PARP catalytic domain-containing protein</fullName>
    </recommendedName>
</protein>
<dbReference type="Pfam" id="PF00644">
    <property type="entry name" value="PARP"/>
    <property type="match status" value="1"/>
</dbReference>
<dbReference type="AlphaFoldDB" id="A0A6C0K205"/>
<evidence type="ECO:0000259" key="1">
    <source>
        <dbReference type="Pfam" id="PF00644"/>
    </source>
</evidence>
<dbReference type="GO" id="GO:0003950">
    <property type="term" value="F:NAD+ poly-ADP-ribosyltransferase activity"/>
    <property type="evidence" value="ECO:0007669"/>
    <property type="project" value="InterPro"/>
</dbReference>
<dbReference type="InterPro" id="IPR012317">
    <property type="entry name" value="Poly(ADP-ribose)pol_cat_dom"/>
</dbReference>
<organism evidence="2">
    <name type="scientific">viral metagenome</name>
    <dbReference type="NCBI Taxonomy" id="1070528"/>
    <lineage>
        <taxon>unclassified sequences</taxon>
        <taxon>metagenomes</taxon>
        <taxon>organismal metagenomes</taxon>
    </lineage>
</organism>
<dbReference type="Gene3D" id="3.90.228.10">
    <property type="match status" value="1"/>
</dbReference>
<sequence>MSKKIKEFLSSSSVSTFEKQKIEDCFKKISQKYRNKELVEILFIKVLKSFFPEAPERPEQIRLSERQYNEYNSLPYALRRENQQKINVSLASLMPKESIKGNCIIVYHGTSYNSYQSILNHSLDASRGGGFLGKGFYFTPVFSYAAFYATSGSDNPVVLEFKIIDFDKLKVRLLHDPVTAGVMDSFKDCEEDIVSQTGYVTNPLLRSKRVSFKKGNIWQFLCKSNVVLKNHFRLSKAYFLPQ</sequence>
<feature type="domain" description="PARP catalytic" evidence="1">
    <location>
        <begin position="100"/>
        <end position="157"/>
    </location>
</feature>
<dbReference type="SUPFAM" id="SSF56399">
    <property type="entry name" value="ADP-ribosylation"/>
    <property type="match status" value="1"/>
</dbReference>